<keyword evidence="2" id="KW-0347">Helicase</keyword>
<feature type="region of interest" description="Disordered" evidence="1">
    <location>
        <begin position="126"/>
        <end position="193"/>
    </location>
</feature>
<keyword evidence="3" id="KW-1185">Reference proteome</keyword>
<reference evidence="2" key="1">
    <citation type="journal article" date="2023" name="G3 (Bethesda)">
        <title>Whole genome assembly and annotation of the endangered Caribbean coral Acropora cervicornis.</title>
        <authorList>
            <person name="Selwyn J.D."/>
            <person name="Vollmer S.V."/>
        </authorList>
    </citation>
    <scope>NUCLEOTIDE SEQUENCE</scope>
    <source>
        <strain evidence="2">K2</strain>
    </source>
</reference>
<feature type="compositionally biased region" description="Polar residues" evidence="1">
    <location>
        <begin position="131"/>
        <end position="148"/>
    </location>
</feature>
<name>A0AAD9QTH3_ACRCE</name>
<sequence length="223" mass="24794">MTILVSHDVPGKTKWPLLNSRTSFMHSVESAKPGLYIQRDLPNQDHLVFRQERIFLSFSVYFLLRTGKNYFDGSWRFHIQVEGFDYVGLGSATNKKDAETNAAKDFCGFLIGAGIIPADSFPDDLFGEGPTASSTNTLVQQQQQLSTPTAPPPHQFTVMQKSGAPQSTPFPTQKQAPPPMGLPQGSGQVEGWSGAGQRDYHYSLYNKRKFEESINYLSVNDNV</sequence>
<comment type="caution">
    <text evidence="2">The sequence shown here is derived from an EMBL/GenBank/DDBJ whole genome shotgun (WGS) entry which is preliminary data.</text>
</comment>
<reference evidence="2" key="2">
    <citation type="journal article" date="2023" name="Science">
        <title>Genomic signatures of disease resistance in endangered staghorn corals.</title>
        <authorList>
            <person name="Vollmer S.V."/>
            <person name="Selwyn J.D."/>
            <person name="Despard B.A."/>
            <person name="Roesel C.L."/>
        </authorList>
    </citation>
    <scope>NUCLEOTIDE SEQUENCE</scope>
    <source>
        <strain evidence="2">K2</strain>
    </source>
</reference>
<protein>
    <submittedName>
        <fullName evidence="2">ATP-dependent RNA helicase A protein</fullName>
    </submittedName>
</protein>
<dbReference type="SUPFAM" id="SSF54768">
    <property type="entry name" value="dsRNA-binding domain-like"/>
    <property type="match status" value="1"/>
</dbReference>
<feature type="compositionally biased region" description="Polar residues" evidence="1">
    <location>
        <begin position="157"/>
        <end position="175"/>
    </location>
</feature>
<dbReference type="Proteomes" id="UP001249851">
    <property type="component" value="Unassembled WGS sequence"/>
</dbReference>
<organism evidence="2 3">
    <name type="scientific">Acropora cervicornis</name>
    <name type="common">Staghorn coral</name>
    <dbReference type="NCBI Taxonomy" id="6130"/>
    <lineage>
        <taxon>Eukaryota</taxon>
        <taxon>Metazoa</taxon>
        <taxon>Cnidaria</taxon>
        <taxon>Anthozoa</taxon>
        <taxon>Hexacorallia</taxon>
        <taxon>Scleractinia</taxon>
        <taxon>Astrocoeniina</taxon>
        <taxon>Acroporidae</taxon>
        <taxon>Acropora</taxon>
    </lineage>
</organism>
<keyword evidence="2" id="KW-0378">Hydrolase</keyword>
<evidence type="ECO:0000313" key="3">
    <source>
        <dbReference type="Proteomes" id="UP001249851"/>
    </source>
</evidence>
<evidence type="ECO:0000313" key="2">
    <source>
        <dbReference type="EMBL" id="KAK2567178.1"/>
    </source>
</evidence>
<dbReference type="Gene3D" id="3.30.160.20">
    <property type="match status" value="1"/>
</dbReference>
<keyword evidence="2" id="KW-0067">ATP-binding</keyword>
<evidence type="ECO:0000256" key="1">
    <source>
        <dbReference type="SAM" id="MobiDB-lite"/>
    </source>
</evidence>
<keyword evidence="2" id="KW-0547">Nucleotide-binding</keyword>
<accession>A0AAD9QTH3</accession>
<gene>
    <name evidence="2" type="ORF">P5673_008986</name>
</gene>
<dbReference type="AlphaFoldDB" id="A0AAD9QTH3"/>
<proteinExistence type="predicted"/>
<dbReference type="EMBL" id="JARQWQ010000015">
    <property type="protein sequence ID" value="KAK2567178.1"/>
    <property type="molecule type" value="Genomic_DNA"/>
</dbReference>
<dbReference type="GO" id="GO:0004386">
    <property type="term" value="F:helicase activity"/>
    <property type="evidence" value="ECO:0007669"/>
    <property type="project" value="UniProtKB-KW"/>
</dbReference>